<organism evidence="1 2">
    <name type="scientific">Holospora obtusa F1</name>
    <dbReference type="NCBI Taxonomy" id="1399147"/>
    <lineage>
        <taxon>Bacteria</taxon>
        <taxon>Pseudomonadati</taxon>
        <taxon>Pseudomonadota</taxon>
        <taxon>Alphaproteobacteria</taxon>
        <taxon>Holosporales</taxon>
        <taxon>Holosporaceae</taxon>
        <taxon>Holospora</taxon>
    </lineage>
</organism>
<sequence>MRRYAFRDDQWDRIKDSSPRKSGDVGVTAKGNFLFVEAVLYRYREGISWRDFS</sequence>
<protein>
    <recommendedName>
        <fullName evidence="3">Transposase</fullName>
    </recommendedName>
</protein>
<dbReference type="Proteomes" id="UP000019112">
    <property type="component" value="Unassembled WGS sequence"/>
</dbReference>
<dbReference type="EMBL" id="AWTR02000042">
    <property type="protein sequence ID" value="ETZ07492.1"/>
    <property type="molecule type" value="Genomic_DNA"/>
</dbReference>
<dbReference type="AlphaFoldDB" id="W6TUS9"/>
<dbReference type="eggNOG" id="COG3293">
    <property type="taxonomic scope" value="Bacteria"/>
</dbReference>
<keyword evidence="2" id="KW-1185">Reference proteome</keyword>
<name>W6TUS9_HOLOB</name>
<evidence type="ECO:0000313" key="1">
    <source>
        <dbReference type="EMBL" id="ETZ07492.1"/>
    </source>
</evidence>
<proteinExistence type="predicted"/>
<evidence type="ECO:0000313" key="2">
    <source>
        <dbReference type="Proteomes" id="UP000019112"/>
    </source>
</evidence>
<accession>W6TUS9</accession>
<reference evidence="1 2" key="1">
    <citation type="journal article" date="2014" name="FEMS Microbiol. Lett.">
        <title>Draft genome sequences of three Holospora species (Holospora obtusa, Holospora undulata, and Holospora elegans), endonuclear symbiotic bacteria of the ciliate Paramecium caudatum.</title>
        <authorList>
            <person name="Dohra H."/>
            <person name="Tanaka K."/>
            <person name="Suzuki T."/>
            <person name="Fujishima M."/>
            <person name="Suzuki H."/>
        </authorList>
    </citation>
    <scope>NUCLEOTIDE SEQUENCE [LARGE SCALE GENOMIC DNA]</scope>
    <source>
        <strain evidence="1 2">F1</strain>
    </source>
</reference>
<gene>
    <name evidence="1" type="ORF">P618_200334</name>
</gene>
<comment type="caution">
    <text evidence="1">The sequence shown here is derived from an EMBL/GenBank/DDBJ whole genome shotgun (WGS) entry which is preliminary data.</text>
</comment>
<evidence type="ECO:0008006" key="3">
    <source>
        <dbReference type="Google" id="ProtNLM"/>
    </source>
</evidence>